<feature type="compositionally biased region" description="Low complexity" evidence="1">
    <location>
        <begin position="275"/>
        <end position="286"/>
    </location>
</feature>
<feature type="chain" id="PRO_5034962762" evidence="2">
    <location>
        <begin position="19"/>
        <end position="708"/>
    </location>
</feature>
<evidence type="ECO:0000313" key="4">
    <source>
        <dbReference type="Proteomes" id="UP000639643"/>
    </source>
</evidence>
<protein>
    <submittedName>
        <fullName evidence="3">Uncharacterized protein</fullName>
    </submittedName>
</protein>
<dbReference type="OrthoDB" id="4817520at2759"/>
<dbReference type="EMBL" id="WIGM01000703">
    <property type="protein sequence ID" value="KAF6815390.1"/>
    <property type="molecule type" value="Genomic_DNA"/>
</dbReference>
<feature type="region of interest" description="Disordered" evidence="1">
    <location>
        <begin position="181"/>
        <end position="302"/>
    </location>
</feature>
<organism evidence="3 4">
    <name type="scientific">Colletotrichum musicola</name>
    <dbReference type="NCBI Taxonomy" id="2175873"/>
    <lineage>
        <taxon>Eukaryota</taxon>
        <taxon>Fungi</taxon>
        <taxon>Dikarya</taxon>
        <taxon>Ascomycota</taxon>
        <taxon>Pezizomycotina</taxon>
        <taxon>Sordariomycetes</taxon>
        <taxon>Hypocreomycetidae</taxon>
        <taxon>Glomerellales</taxon>
        <taxon>Glomerellaceae</taxon>
        <taxon>Colletotrichum</taxon>
        <taxon>Colletotrichum orchidearum species complex</taxon>
    </lineage>
</organism>
<keyword evidence="4" id="KW-1185">Reference proteome</keyword>
<accession>A0A8H6N0Y1</accession>
<proteinExistence type="predicted"/>
<name>A0A8H6N0Y1_9PEZI</name>
<gene>
    <name evidence="3" type="ORF">CMUS01_12452</name>
</gene>
<keyword evidence="2" id="KW-0732">Signal</keyword>
<sequence length="708" mass="77321">MRAFTLLPLLGSLLFAVAQETSKPDTSISRKNEKLQQFYNHFAKSGDCAIYIDSKVKNDGKTPCKQYCKARGQPEDKIGCVSEHVANGKGPYPTDPDGYEYLPGKCVFVQAVVEAVNIGFAFIPGGQGVTAARTATKAAVQGAKSFAENAMTPYDFFDGWVKKGCGLEKIELDYQKTFDSLVGAPDSLGTSTGCKRKERGKCKTQPARPDPKTTEKKADPPKTTDKKEDAPKPTLTTSKQDDAAKTTTTKPADAGPNTTAGSDRGLPPGSDKPQATSSGTTTSSAAPGRLRSRNAKKAARDARWGSMFAPRAAGDACLLDKGPKVGGESCVADGPLRRGLLSERSLTRADPLATVNNKKFWIDCGMHKPCGEAKGDGSIDKYYYLADDKKCGGDMMFGNARAVGDKEFQNDHVYEKQALALFFMWLGDGSTTPIGAGRSTKPRPAWVADVLLNEDSSRNHKLPSNPTLGIPANGATVDSVMAYGVARSDPLDKRPDYGGLPLSMTSRNFALVEEHINQYKGTFFKQGQPSNLTGYAPRDENPNRNWIRRHAAVFQYLKYDQTANPNKKNVWNKWMRVSNWVDLALHEFDRTYPWGSQQDEPQTQSGGGRSLRAWYAYWIDDYLGGIEGRARDWAIGAQREFREKYKNNDDAAAKRWLIKAFGPNGFAVPARLTLPRVPAALPYGAYGNLAMTLDRAGNQVNIGQPARL</sequence>
<dbReference type="Proteomes" id="UP000639643">
    <property type="component" value="Unassembled WGS sequence"/>
</dbReference>
<evidence type="ECO:0000256" key="1">
    <source>
        <dbReference type="SAM" id="MobiDB-lite"/>
    </source>
</evidence>
<feature type="signal peptide" evidence="2">
    <location>
        <begin position="1"/>
        <end position="18"/>
    </location>
</feature>
<reference evidence="3" key="1">
    <citation type="journal article" date="2020" name="Phytopathology">
        <title>Genome Sequence Resources of Colletotrichum truncatum, C. plurivorum, C. musicola, and C. sojae: Four Species Pathogenic to Soybean (Glycine max).</title>
        <authorList>
            <person name="Rogerio F."/>
            <person name="Boufleur T.R."/>
            <person name="Ciampi-Guillardi M."/>
            <person name="Sukno S.A."/>
            <person name="Thon M.R."/>
            <person name="Massola Junior N.S."/>
            <person name="Baroncelli R."/>
        </authorList>
    </citation>
    <scope>NUCLEOTIDE SEQUENCE</scope>
    <source>
        <strain evidence="3">LFN0074</strain>
    </source>
</reference>
<comment type="caution">
    <text evidence="3">The sequence shown here is derived from an EMBL/GenBank/DDBJ whole genome shotgun (WGS) entry which is preliminary data.</text>
</comment>
<feature type="compositionally biased region" description="Low complexity" evidence="1">
    <location>
        <begin position="245"/>
        <end position="254"/>
    </location>
</feature>
<dbReference type="AlphaFoldDB" id="A0A8H6N0Y1"/>
<feature type="compositionally biased region" description="Basic and acidic residues" evidence="1">
    <location>
        <begin position="209"/>
        <end position="231"/>
    </location>
</feature>
<evidence type="ECO:0000256" key="2">
    <source>
        <dbReference type="SAM" id="SignalP"/>
    </source>
</evidence>
<evidence type="ECO:0000313" key="3">
    <source>
        <dbReference type="EMBL" id="KAF6815390.1"/>
    </source>
</evidence>